<proteinExistence type="inferred from homology"/>
<dbReference type="GO" id="GO:0005829">
    <property type="term" value="C:cytosol"/>
    <property type="evidence" value="ECO:0007669"/>
    <property type="project" value="TreeGrafter"/>
</dbReference>
<evidence type="ECO:0000313" key="10">
    <source>
        <dbReference type="EMBL" id="HHF98738.1"/>
    </source>
</evidence>
<evidence type="ECO:0000259" key="9">
    <source>
        <dbReference type="Pfam" id="PF02879"/>
    </source>
</evidence>
<evidence type="ECO:0000256" key="1">
    <source>
        <dbReference type="ARBA" id="ARBA00001946"/>
    </source>
</evidence>
<dbReference type="EMBL" id="DRTT01000129">
    <property type="protein sequence ID" value="HHF98738.1"/>
    <property type="molecule type" value="Genomic_DNA"/>
</dbReference>
<dbReference type="InterPro" id="IPR050060">
    <property type="entry name" value="Phosphoglucosamine_mutase"/>
</dbReference>
<feature type="domain" description="Alpha-D-phosphohexomutase alpha/beta/alpha" evidence="8">
    <location>
        <begin position="8"/>
        <end position="131"/>
    </location>
</feature>
<evidence type="ECO:0000256" key="2">
    <source>
        <dbReference type="ARBA" id="ARBA00010231"/>
    </source>
</evidence>
<comment type="similarity">
    <text evidence="2 7">Belongs to the phosphohexose mutase family.</text>
</comment>
<gene>
    <name evidence="10" type="ORF">ENL39_04550</name>
</gene>
<dbReference type="InterPro" id="IPR016066">
    <property type="entry name" value="A-D-PHexomutase_CS"/>
</dbReference>
<keyword evidence="3" id="KW-0597">Phosphoprotein</keyword>
<dbReference type="InterPro" id="IPR005845">
    <property type="entry name" value="A-D-PHexomutase_a/b/a-II"/>
</dbReference>
<evidence type="ECO:0000259" key="8">
    <source>
        <dbReference type="Pfam" id="PF02878"/>
    </source>
</evidence>
<evidence type="ECO:0000256" key="4">
    <source>
        <dbReference type="ARBA" id="ARBA00022723"/>
    </source>
</evidence>
<feature type="non-terminal residue" evidence="10">
    <location>
        <position position="281"/>
    </location>
</feature>
<dbReference type="GO" id="GO:0009252">
    <property type="term" value="P:peptidoglycan biosynthetic process"/>
    <property type="evidence" value="ECO:0007669"/>
    <property type="project" value="TreeGrafter"/>
</dbReference>
<dbReference type="PRINTS" id="PR00509">
    <property type="entry name" value="PGMPMM"/>
</dbReference>
<sequence length="281" mass="30728">MNSSLIVSASGVRGIVGEGLNPEVVVRFACAFGKMVKGRILVGYDTRTSNKMFKYAVFSGLLSVGCEVVDLGICPTPSIQLMVRETGADGGIAITGSHNPPEWNALKFIRRDGLFLFPEEGERLFLIYKKNKIENVRWNEIGDVSQDNSAIKRHIQKILEVVDVERIRKKGFKVVIDGCNGAGSVISPFLLKELGCEVVELNCQPNGFFPHLPEPTPANLQQLCEKVKETGADIGFAHDADADRLAIVSEKGEGLSEEYTLLLAIKSVLQKRRGPVVTNIS</sequence>
<dbReference type="GO" id="GO:0005975">
    <property type="term" value="P:carbohydrate metabolic process"/>
    <property type="evidence" value="ECO:0007669"/>
    <property type="project" value="InterPro"/>
</dbReference>
<dbReference type="Pfam" id="PF02879">
    <property type="entry name" value="PGM_PMM_II"/>
    <property type="match status" value="1"/>
</dbReference>
<dbReference type="GO" id="GO:0006048">
    <property type="term" value="P:UDP-N-acetylglucosamine biosynthetic process"/>
    <property type="evidence" value="ECO:0007669"/>
    <property type="project" value="TreeGrafter"/>
</dbReference>
<name>A0A7V5HZE1_UNCAE</name>
<organism evidence="10">
    <name type="scientific">Aerophobetes bacterium</name>
    <dbReference type="NCBI Taxonomy" id="2030807"/>
    <lineage>
        <taxon>Bacteria</taxon>
        <taxon>Candidatus Aerophobota</taxon>
    </lineage>
</organism>
<dbReference type="GO" id="GO:0004615">
    <property type="term" value="F:phosphomannomutase activity"/>
    <property type="evidence" value="ECO:0007669"/>
    <property type="project" value="TreeGrafter"/>
</dbReference>
<dbReference type="FunFam" id="3.40.120.10:FF:000001">
    <property type="entry name" value="Phosphoglucosamine mutase"/>
    <property type="match status" value="1"/>
</dbReference>
<feature type="domain" description="Alpha-D-phosphohexomutase alpha/beta/alpha" evidence="9">
    <location>
        <begin position="153"/>
        <end position="252"/>
    </location>
</feature>
<dbReference type="GO" id="GO:0008966">
    <property type="term" value="F:phosphoglucosamine mutase activity"/>
    <property type="evidence" value="ECO:0007669"/>
    <property type="project" value="TreeGrafter"/>
</dbReference>
<keyword evidence="5 7" id="KW-0460">Magnesium</keyword>
<dbReference type="FunFam" id="3.40.120.10:FF:000003">
    <property type="entry name" value="Phosphoglucosamine mutase"/>
    <property type="match status" value="1"/>
</dbReference>
<evidence type="ECO:0000256" key="3">
    <source>
        <dbReference type="ARBA" id="ARBA00022553"/>
    </source>
</evidence>
<dbReference type="Pfam" id="PF02878">
    <property type="entry name" value="PGM_PMM_I"/>
    <property type="match status" value="1"/>
</dbReference>
<dbReference type="AlphaFoldDB" id="A0A7V5HZE1"/>
<keyword evidence="4 7" id="KW-0479">Metal-binding</keyword>
<comment type="caution">
    <text evidence="10">The sequence shown here is derived from an EMBL/GenBank/DDBJ whole genome shotgun (WGS) entry which is preliminary data.</text>
</comment>
<dbReference type="Gene3D" id="3.40.120.10">
    <property type="entry name" value="Alpha-D-Glucose-1,6-Bisphosphate, subunit A, domain 3"/>
    <property type="match status" value="2"/>
</dbReference>
<protein>
    <submittedName>
        <fullName evidence="10">Phosphoglucosamine mutase</fullName>
    </submittedName>
</protein>
<dbReference type="PROSITE" id="PS00710">
    <property type="entry name" value="PGM_PMM"/>
    <property type="match status" value="1"/>
</dbReference>
<keyword evidence="6" id="KW-0413">Isomerase</keyword>
<reference evidence="10" key="1">
    <citation type="journal article" date="2020" name="mSystems">
        <title>Genome- and Community-Level Interaction Insights into Carbon Utilization and Element Cycling Functions of Hydrothermarchaeota in Hydrothermal Sediment.</title>
        <authorList>
            <person name="Zhou Z."/>
            <person name="Liu Y."/>
            <person name="Xu W."/>
            <person name="Pan J."/>
            <person name="Luo Z.H."/>
            <person name="Li M."/>
        </authorList>
    </citation>
    <scope>NUCLEOTIDE SEQUENCE [LARGE SCALE GENOMIC DNA]</scope>
    <source>
        <strain evidence="10">HyVt-92</strain>
    </source>
</reference>
<evidence type="ECO:0000256" key="7">
    <source>
        <dbReference type="RuleBase" id="RU004326"/>
    </source>
</evidence>
<comment type="cofactor">
    <cofactor evidence="1">
        <name>Mg(2+)</name>
        <dbReference type="ChEBI" id="CHEBI:18420"/>
    </cofactor>
</comment>
<dbReference type="SUPFAM" id="SSF53738">
    <property type="entry name" value="Phosphoglucomutase, first 3 domains"/>
    <property type="match status" value="2"/>
</dbReference>
<evidence type="ECO:0000256" key="5">
    <source>
        <dbReference type="ARBA" id="ARBA00022842"/>
    </source>
</evidence>
<dbReference type="InterPro" id="IPR005844">
    <property type="entry name" value="A-D-PHexomutase_a/b/a-I"/>
</dbReference>
<dbReference type="PANTHER" id="PTHR42946">
    <property type="entry name" value="PHOSPHOHEXOSE MUTASE"/>
    <property type="match status" value="1"/>
</dbReference>
<accession>A0A7V5HZE1</accession>
<dbReference type="InterPro" id="IPR016055">
    <property type="entry name" value="A-D-PHexomutase_a/b/a-I/II/III"/>
</dbReference>
<dbReference type="PANTHER" id="PTHR42946:SF1">
    <property type="entry name" value="PHOSPHOGLUCOMUTASE (ALPHA-D-GLUCOSE-1,6-BISPHOSPHATE-DEPENDENT)"/>
    <property type="match status" value="1"/>
</dbReference>
<dbReference type="Proteomes" id="UP000886070">
    <property type="component" value="Unassembled WGS sequence"/>
</dbReference>
<evidence type="ECO:0000256" key="6">
    <source>
        <dbReference type="ARBA" id="ARBA00023235"/>
    </source>
</evidence>
<dbReference type="GO" id="GO:0000287">
    <property type="term" value="F:magnesium ion binding"/>
    <property type="evidence" value="ECO:0007669"/>
    <property type="project" value="InterPro"/>
</dbReference>
<dbReference type="InterPro" id="IPR005841">
    <property type="entry name" value="Alpha-D-phosphohexomutase_SF"/>
</dbReference>